<reference evidence="2" key="1">
    <citation type="journal article" date="2019" name="Int. J. Syst. Evol. Microbiol.">
        <title>The Global Catalogue of Microorganisms (GCM) 10K type strain sequencing project: providing services to taxonomists for standard genome sequencing and annotation.</title>
        <authorList>
            <consortium name="The Broad Institute Genomics Platform"/>
            <consortium name="The Broad Institute Genome Sequencing Center for Infectious Disease"/>
            <person name="Wu L."/>
            <person name="Ma J."/>
        </authorList>
    </citation>
    <scope>NUCLEOTIDE SEQUENCE [LARGE SCALE GENOMIC DNA]</scope>
    <source>
        <strain evidence="2">CCUG 63369</strain>
    </source>
</reference>
<evidence type="ECO:0000313" key="1">
    <source>
        <dbReference type="EMBL" id="MFD0803017.1"/>
    </source>
</evidence>
<dbReference type="Proteomes" id="UP001596956">
    <property type="component" value="Unassembled WGS sequence"/>
</dbReference>
<protein>
    <submittedName>
        <fullName evidence="1">ATP-binding protein</fullName>
    </submittedName>
</protein>
<sequence length="142" mass="14871">ADAEDAVVVDSPDLLPLLGGRPAVLAPARSTAALADVLDLALASEEIAGEVESTGEVLPVPDEIAAFLPGGLLTYVHHEELTVDGTAVEWYCDGPTAHASTTDGLARALCWLADRWESRHLIAAVLRDPKALPDLLAEADLD</sequence>
<evidence type="ECO:0000313" key="2">
    <source>
        <dbReference type="Proteomes" id="UP001596956"/>
    </source>
</evidence>
<accession>A0ABW3BI11</accession>
<feature type="non-terminal residue" evidence="1">
    <location>
        <position position="1"/>
    </location>
</feature>
<comment type="caution">
    <text evidence="1">The sequence shown here is derived from an EMBL/GenBank/DDBJ whole genome shotgun (WGS) entry which is preliminary data.</text>
</comment>
<keyword evidence="1" id="KW-0067">ATP-binding</keyword>
<gene>
    <name evidence="1" type="ORF">ACFQZU_17045</name>
</gene>
<proteinExistence type="predicted"/>
<dbReference type="GO" id="GO:0005524">
    <property type="term" value="F:ATP binding"/>
    <property type="evidence" value="ECO:0007669"/>
    <property type="project" value="UniProtKB-KW"/>
</dbReference>
<name>A0ABW3BI11_9ACTN</name>
<keyword evidence="2" id="KW-1185">Reference proteome</keyword>
<dbReference type="EMBL" id="JBHTHR010000690">
    <property type="protein sequence ID" value="MFD0803017.1"/>
    <property type="molecule type" value="Genomic_DNA"/>
</dbReference>
<organism evidence="1 2">
    <name type="scientific">Streptomonospora algeriensis</name>
    <dbReference type="NCBI Taxonomy" id="995084"/>
    <lineage>
        <taxon>Bacteria</taxon>
        <taxon>Bacillati</taxon>
        <taxon>Actinomycetota</taxon>
        <taxon>Actinomycetes</taxon>
        <taxon>Streptosporangiales</taxon>
        <taxon>Nocardiopsidaceae</taxon>
        <taxon>Streptomonospora</taxon>
    </lineage>
</organism>
<keyword evidence="1" id="KW-0547">Nucleotide-binding</keyword>